<evidence type="ECO:0000256" key="1">
    <source>
        <dbReference type="ARBA" id="ARBA00009497"/>
    </source>
</evidence>
<dbReference type="InterPro" id="IPR009078">
    <property type="entry name" value="Ferritin-like_SF"/>
</dbReference>
<dbReference type="SUPFAM" id="SSF47240">
    <property type="entry name" value="Ferritin-like"/>
    <property type="match status" value="1"/>
</dbReference>
<keyword evidence="4" id="KW-0560">Oxidoreductase</keyword>
<evidence type="ECO:0000259" key="3">
    <source>
        <dbReference type="Pfam" id="PF00210"/>
    </source>
</evidence>
<dbReference type="GeneID" id="78456379"/>
<gene>
    <name evidence="4" type="primary">dps2</name>
    <name evidence="4" type="ORF">NCTC12112_01841</name>
</gene>
<comment type="similarity">
    <text evidence="1 2">Belongs to the Dps family.</text>
</comment>
<dbReference type="EC" id="1.16.-.-" evidence="4"/>
<dbReference type="Proteomes" id="UP000249008">
    <property type="component" value="Chromosome 1"/>
</dbReference>
<sequence length="150" mass="17459">MKKKQEELIYQMNKFLANLHIFKTIVHNYHWNLKGEHFFTIHPMLDGVMSETDEHIDEVAERILMIGGRPFASLKVYLEHSMLQEIESKPYTGIEAVKGILENFKLLLDEMNVALKMAGDLEDQETADLFTGIGAAYQKHIWMYTAWLTK</sequence>
<dbReference type="PIRSF" id="PIRSF005900">
    <property type="entry name" value="Dps"/>
    <property type="match status" value="1"/>
</dbReference>
<organism evidence="4 5">
    <name type="scientific">Fusobacterium ulcerans</name>
    <dbReference type="NCBI Taxonomy" id="861"/>
    <lineage>
        <taxon>Bacteria</taxon>
        <taxon>Fusobacteriati</taxon>
        <taxon>Fusobacteriota</taxon>
        <taxon>Fusobacteriia</taxon>
        <taxon>Fusobacteriales</taxon>
        <taxon>Fusobacteriaceae</taxon>
        <taxon>Fusobacterium</taxon>
    </lineage>
</organism>
<dbReference type="Pfam" id="PF00210">
    <property type="entry name" value="Ferritin"/>
    <property type="match status" value="1"/>
</dbReference>
<dbReference type="GO" id="GO:0008199">
    <property type="term" value="F:ferric iron binding"/>
    <property type="evidence" value="ECO:0007669"/>
    <property type="project" value="InterPro"/>
</dbReference>
<dbReference type="PANTHER" id="PTHR42932">
    <property type="entry name" value="GENERAL STRESS PROTEIN 20U"/>
    <property type="match status" value="1"/>
</dbReference>
<dbReference type="RefSeq" id="WP_005980261.1">
    <property type="nucleotide sequence ID" value="NZ_BAABXY010000001.1"/>
</dbReference>
<evidence type="ECO:0000313" key="4">
    <source>
        <dbReference type="EMBL" id="SQJ04071.1"/>
    </source>
</evidence>
<dbReference type="PRINTS" id="PR01346">
    <property type="entry name" value="HELNAPAPROT"/>
</dbReference>
<dbReference type="GO" id="GO:0016722">
    <property type="term" value="F:oxidoreductase activity, acting on metal ions"/>
    <property type="evidence" value="ECO:0007669"/>
    <property type="project" value="InterPro"/>
</dbReference>
<name>A0AAX2JBR1_9FUSO</name>
<accession>A0AAX2JBR1</accession>
<dbReference type="AlphaFoldDB" id="A0AAX2JBR1"/>
<proteinExistence type="inferred from homology"/>
<dbReference type="EMBL" id="LS483487">
    <property type="protein sequence ID" value="SQJ04071.1"/>
    <property type="molecule type" value="Genomic_DNA"/>
</dbReference>
<dbReference type="PROSITE" id="PS00819">
    <property type="entry name" value="DPS_2"/>
    <property type="match status" value="1"/>
</dbReference>
<dbReference type="KEGG" id="ful:C4N20_16240"/>
<dbReference type="CDD" id="cd01043">
    <property type="entry name" value="DPS"/>
    <property type="match status" value="1"/>
</dbReference>
<evidence type="ECO:0000313" key="5">
    <source>
        <dbReference type="Proteomes" id="UP000249008"/>
    </source>
</evidence>
<dbReference type="Gene3D" id="1.20.1260.10">
    <property type="match status" value="1"/>
</dbReference>
<dbReference type="PANTHER" id="PTHR42932:SF1">
    <property type="entry name" value="GENERAL STRESS PROTEIN 20U"/>
    <property type="match status" value="1"/>
</dbReference>
<feature type="domain" description="Ferritin/DPS" evidence="3">
    <location>
        <begin position="11"/>
        <end position="150"/>
    </location>
</feature>
<reference evidence="4 5" key="1">
    <citation type="submission" date="2018-06" db="EMBL/GenBank/DDBJ databases">
        <authorList>
            <consortium name="Pathogen Informatics"/>
            <person name="Doyle S."/>
        </authorList>
    </citation>
    <scope>NUCLEOTIDE SEQUENCE [LARGE SCALE GENOMIC DNA]</scope>
    <source>
        <strain evidence="4 5">NCTC12112</strain>
    </source>
</reference>
<dbReference type="InterPro" id="IPR023188">
    <property type="entry name" value="DPS_DNA-bd_CS"/>
</dbReference>
<dbReference type="InterPro" id="IPR012347">
    <property type="entry name" value="Ferritin-like"/>
</dbReference>
<dbReference type="InterPro" id="IPR002177">
    <property type="entry name" value="DPS_DNA-bd"/>
</dbReference>
<evidence type="ECO:0000256" key="2">
    <source>
        <dbReference type="RuleBase" id="RU003875"/>
    </source>
</evidence>
<dbReference type="InterPro" id="IPR008331">
    <property type="entry name" value="Ferritin_DPS_dom"/>
</dbReference>
<protein>
    <submittedName>
        <fullName evidence="4">DNA protection during starvation protein 2</fullName>
        <ecNumber evidence="4">1.16.-.-</ecNumber>
    </submittedName>
</protein>